<dbReference type="InterPro" id="IPR010349">
    <property type="entry name" value="Asparaginase_II"/>
</dbReference>
<comment type="caution">
    <text evidence="1">The sequence shown here is derived from an EMBL/GenBank/DDBJ whole genome shotgun (WGS) entry which is preliminary data.</text>
</comment>
<protein>
    <submittedName>
        <fullName evidence="1">Asparaginase</fullName>
    </submittedName>
</protein>
<sequence>MMTNQATGAANPVLAEFVRGNMVENRHRGAFCVVDQHGEIVAKAGDISALIYPRSAIKSLQALALFQSGAAEMFDLDDKDLALACASHLGEEFHVAGVSRFLEKIGLTAADLECGAHLPTNKAARKALLASGQQPSALHNNCSGKHAGMLAVAKALGVDTKGYIESEHPVQVLVRECVERVLNVQLTPDHCGRDGCSIPTWGAPLINFAQAFAKMSSGSNELPTVYANAGDRLFKAAASNAELVSGTGGFDTDAMNVFAGDLMLKIGAAGVFCGALRGRNWGFALKCDDGNMDAAHAIVAGLLSAIGGNSDEIENVLKTMKVQVSKNWRGFEVGHMQSASEIASYF</sequence>
<reference evidence="1" key="1">
    <citation type="journal article" date="2014" name="Int. J. Syst. Evol. Microbiol.">
        <title>Complete genome of a new Firmicutes species belonging to the dominant human colonic microbiota ('Ruminococcus bicirculans') reveals two chromosomes and a selective capacity to utilize plant glucans.</title>
        <authorList>
            <consortium name="NISC Comparative Sequencing Program"/>
            <person name="Wegmann U."/>
            <person name="Louis P."/>
            <person name="Goesmann A."/>
            <person name="Henrissat B."/>
            <person name="Duncan S.H."/>
            <person name="Flint H.J."/>
        </authorList>
    </citation>
    <scope>NUCLEOTIDE SEQUENCE</scope>
    <source>
        <strain evidence="1">NBRC 107169</strain>
    </source>
</reference>
<reference evidence="1" key="2">
    <citation type="submission" date="2023-01" db="EMBL/GenBank/DDBJ databases">
        <title>Draft genome sequence of Maritalea porphyrae strain NBRC 107169.</title>
        <authorList>
            <person name="Sun Q."/>
            <person name="Mori K."/>
        </authorList>
    </citation>
    <scope>NUCLEOTIDE SEQUENCE</scope>
    <source>
        <strain evidence="1">NBRC 107169</strain>
    </source>
</reference>
<accession>A0ABQ5URU5</accession>
<dbReference type="PANTHER" id="PTHR42110:SF1">
    <property type="entry name" value="L-ASPARAGINASE, PUTATIVE (AFU_ORTHOLOGUE AFUA_3G11890)-RELATED"/>
    <property type="match status" value="1"/>
</dbReference>
<name>A0ABQ5URU5_9HYPH</name>
<evidence type="ECO:0000313" key="1">
    <source>
        <dbReference type="EMBL" id="GLQ17908.1"/>
    </source>
</evidence>
<dbReference type="Pfam" id="PF06089">
    <property type="entry name" value="Asparaginase_II"/>
    <property type="match status" value="1"/>
</dbReference>
<dbReference type="PANTHER" id="PTHR42110">
    <property type="entry name" value="L-ASPARAGINASE, PUTATIVE (AFU_ORTHOLOGUE AFUA_3G11890)-RELATED"/>
    <property type="match status" value="1"/>
</dbReference>
<dbReference type="Proteomes" id="UP001161405">
    <property type="component" value="Unassembled WGS sequence"/>
</dbReference>
<gene>
    <name evidence="1" type="ORF">GCM10007879_21570</name>
</gene>
<proteinExistence type="predicted"/>
<organism evidence="1 2">
    <name type="scientific">Maritalea porphyrae</name>
    <dbReference type="NCBI Taxonomy" id="880732"/>
    <lineage>
        <taxon>Bacteria</taxon>
        <taxon>Pseudomonadati</taxon>
        <taxon>Pseudomonadota</taxon>
        <taxon>Alphaproteobacteria</taxon>
        <taxon>Hyphomicrobiales</taxon>
        <taxon>Devosiaceae</taxon>
        <taxon>Maritalea</taxon>
    </lineage>
</organism>
<keyword evidence="2" id="KW-1185">Reference proteome</keyword>
<dbReference type="EMBL" id="BSNI01000002">
    <property type="protein sequence ID" value="GLQ17908.1"/>
    <property type="molecule type" value="Genomic_DNA"/>
</dbReference>
<evidence type="ECO:0000313" key="2">
    <source>
        <dbReference type="Proteomes" id="UP001161405"/>
    </source>
</evidence>